<dbReference type="PROSITE" id="PS51721">
    <property type="entry name" value="G_CP"/>
    <property type="match status" value="1"/>
</dbReference>
<dbReference type="InterPro" id="IPR023179">
    <property type="entry name" value="GTP-bd_ortho_bundle_sf"/>
</dbReference>
<keyword evidence="3 4" id="KW-0342">GTP-binding</keyword>
<dbReference type="SUPFAM" id="SSF52540">
    <property type="entry name" value="P-loop containing nucleoside triphosphate hydrolases"/>
    <property type="match status" value="1"/>
</dbReference>
<sequence length="299" mass="34235">MAHIQWYPGHMAKAKKEVQSQLNAVDIVLEIRDARIPMASKNPMLDEIIKNKRHMIVLNKKDLADPVQTKAWVEALSNENTQAIAIDSKKLSDMKIFRQALKDFTQDIQDKWQKKGLLHKSIRIMVIGIPNVGKSTFINQFTKHKKAQVGNKPGVTKGQQWIKIDKDFELLDTPGILWPKFDDQEVGDKLALTGGIKDTHYYKDDIALFGLELMLHYYPDAIAKNYPIAAEEVTPPYPELLMKLTKNMGLLEDYDRAADRIIRDFREGKLGRMTLDRIEELSLYTDDDAKTNATVTKDK</sequence>
<comment type="subcellular location">
    <subcellularLocation>
        <location evidence="4">Cytoplasm</location>
    </subcellularLocation>
</comment>
<organism evidence="7 8">
    <name type="scientific">Aerococcus agrisoli</name>
    <dbReference type="NCBI Taxonomy" id="2487350"/>
    <lineage>
        <taxon>Bacteria</taxon>
        <taxon>Bacillati</taxon>
        <taxon>Bacillota</taxon>
        <taxon>Bacilli</taxon>
        <taxon>Lactobacillales</taxon>
        <taxon>Aerococcaceae</taxon>
        <taxon>Aerococcus</taxon>
    </lineage>
</organism>
<evidence type="ECO:0000256" key="4">
    <source>
        <dbReference type="PIRNR" id="PIRNR006230"/>
    </source>
</evidence>
<keyword evidence="2 4" id="KW-0547">Nucleotide-binding</keyword>
<name>A0A3N4GTR5_9LACT</name>
<evidence type="ECO:0000313" key="8">
    <source>
        <dbReference type="Proteomes" id="UP000273977"/>
    </source>
</evidence>
<dbReference type="InterPro" id="IPR019991">
    <property type="entry name" value="GTP-bd_ribosome_bgen"/>
</dbReference>
<dbReference type="InterPro" id="IPR027417">
    <property type="entry name" value="P-loop_NTPase"/>
</dbReference>
<dbReference type="NCBIfam" id="TIGR03596">
    <property type="entry name" value="GTPase_YlqF"/>
    <property type="match status" value="1"/>
</dbReference>
<dbReference type="GO" id="GO:0005737">
    <property type="term" value="C:cytoplasm"/>
    <property type="evidence" value="ECO:0007669"/>
    <property type="project" value="UniProtKB-SubCell"/>
</dbReference>
<comment type="function">
    <text evidence="4">Required for a late step of 50S ribosomal subunit assembly. Has GTPase activity.</text>
</comment>
<dbReference type="PRINTS" id="PR00326">
    <property type="entry name" value="GTP1OBG"/>
</dbReference>
<evidence type="ECO:0000259" key="6">
    <source>
        <dbReference type="PROSITE" id="PS51721"/>
    </source>
</evidence>
<comment type="similarity">
    <text evidence="4">Belongs to the TRAFAC class YlqF/YawG GTPase family. MTG1 subfamily.</text>
</comment>
<dbReference type="Gene3D" id="1.10.1580.10">
    <property type="match status" value="1"/>
</dbReference>
<dbReference type="InterPro" id="IPR030378">
    <property type="entry name" value="G_CP_dom"/>
</dbReference>
<feature type="binding site" evidence="5">
    <location>
        <begin position="131"/>
        <end position="136"/>
    </location>
    <ligand>
        <name>GTP</name>
        <dbReference type="ChEBI" id="CHEBI:37565"/>
    </ligand>
</feature>
<dbReference type="RefSeq" id="WP_123779375.1">
    <property type="nucleotide sequence ID" value="NZ_RKMG01000004.1"/>
</dbReference>
<keyword evidence="4" id="KW-0963">Cytoplasm</keyword>
<dbReference type="InterPro" id="IPR016478">
    <property type="entry name" value="GTPase_MTG1"/>
</dbReference>
<evidence type="ECO:0000256" key="3">
    <source>
        <dbReference type="ARBA" id="ARBA00023134"/>
    </source>
</evidence>
<evidence type="ECO:0000313" key="7">
    <source>
        <dbReference type="EMBL" id="RPA62471.1"/>
    </source>
</evidence>
<dbReference type="Gene3D" id="3.40.50.300">
    <property type="entry name" value="P-loop containing nucleotide triphosphate hydrolases"/>
    <property type="match status" value="1"/>
</dbReference>
<reference evidence="7 8" key="1">
    <citation type="submission" date="2018-11" db="EMBL/GenBank/DDBJ databases">
        <title>Aerococcus sp. SJQ22, whole genome shotgun sequence.</title>
        <authorList>
            <person name="Sun L."/>
            <person name="Gao X."/>
            <person name="Chen W."/>
            <person name="Huang K."/>
        </authorList>
    </citation>
    <scope>NUCLEOTIDE SEQUENCE [LARGE SCALE GENOMIC DNA]</scope>
    <source>
        <strain evidence="7 8">SJQ22</strain>
    </source>
</reference>
<feature type="binding site" evidence="5">
    <location>
        <position position="175"/>
    </location>
    <ligand>
        <name>GTP</name>
        <dbReference type="ChEBI" id="CHEBI:37565"/>
    </ligand>
</feature>
<dbReference type="FunFam" id="3.40.50.300:FF:000590">
    <property type="entry name" value="Ribosome biogenesis GTPase A"/>
    <property type="match status" value="1"/>
</dbReference>
<dbReference type="OrthoDB" id="9779790at2"/>
<dbReference type="Pfam" id="PF01926">
    <property type="entry name" value="MMR_HSR1"/>
    <property type="match status" value="1"/>
</dbReference>
<dbReference type="PANTHER" id="PTHR45782:SF4">
    <property type="entry name" value="MITOCHONDRIAL RIBOSOME-ASSOCIATED GTPASE 1"/>
    <property type="match status" value="1"/>
</dbReference>
<proteinExistence type="inferred from homology"/>
<protein>
    <recommendedName>
        <fullName evidence="1 4">Ribosome biogenesis GTPase A</fullName>
    </recommendedName>
</protein>
<dbReference type="PANTHER" id="PTHR45782">
    <property type="entry name" value="MITOCHONDRIAL RIBOSOME-ASSOCIATED GTPASE 1"/>
    <property type="match status" value="1"/>
</dbReference>
<dbReference type="InterPro" id="IPR006073">
    <property type="entry name" value="GTP-bd"/>
</dbReference>
<dbReference type="GO" id="GO:0006412">
    <property type="term" value="P:translation"/>
    <property type="evidence" value="ECO:0007669"/>
    <property type="project" value="TreeGrafter"/>
</dbReference>
<evidence type="ECO:0000256" key="1">
    <source>
        <dbReference type="ARBA" id="ARBA00014898"/>
    </source>
</evidence>
<gene>
    <name evidence="7" type="primary">ylqF</name>
    <name evidence="7" type="ORF">EF384_02320</name>
</gene>
<feature type="domain" description="CP-type G" evidence="6">
    <location>
        <begin position="15"/>
        <end position="179"/>
    </location>
</feature>
<feature type="binding site" evidence="5">
    <location>
        <begin position="59"/>
        <end position="62"/>
    </location>
    <ligand>
        <name>GTP</name>
        <dbReference type="ChEBI" id="CHEBI:37565"/>
    </ligand>
</feature>
<dbReference type="Proteomes" id="UP000273977">
    <property type="component" value="Unassembled WGS sequence"/>
</dbReference>
<evidence type="ECO:0000256" key="2">
    <source>
        <dbReference type="ARBA" id="ARBA00022741"/>
    </source>
</evidence>
<accession>A0A3N4GTR5</accession>
<dbReference type="EMBL" id="RKMG01000004">
    <property type="protein sequence ID" value="RPA62471.1"/>
    <property type="molecule type" value="Genomic_DNA"/>
</dbReference>
<evidence type="ECO:0000256" key="5">
    <source>
        <dbReference type="PIRSR" id="PIRSR006230-1"/>
    </source>
</evidence>
<dbReference type="GO" id="GO:0003924">
    <property type="term" value="F:GTPase activity"/>
    <property type="evidence" value="ECO:0007669"/>
    <property type="project" value="TreeGrafter"/>
</dbReference>
<dbReference type="CDD" id="cd01856">
    <property type="entry name" value="YlqF"/>
    <property type="match status" value="1"/>
</dbReference>
<dbReference type="PIRSF" id="PIRSF006230">
    <property type="entry name" value="MG442"/>
    <property type="match status" value="1"/>
</dbReference>
<keyword evidence="8" id="KW-1185">Reference proteome</keyword>
<dbReference type="GO" id="GO:0005525">
    <property type="term" value="F:GTP binding"/>
    <property type="evidence" value="ECO:0007669"/>
    <property type="project" value="UniProtKB-KW"/>
</dbReference>
<comment type="caution">
    <text evidence="7">The sequence shown here is derived from an EMBL/GenBank/DDBJ whole genome shotgun (WGS) entry which is preliminary data.</text>
</comment>
<dbReference type="AlphaFoldDB" id="A0A3N4GTR5"/>